<dbReference type="AlphaFoldDB" id="A0A518CGE7"/>
<reference evidence="4" key="1">
    <citation type="submission" date="2019-02" db="EMBL/GenBank/DDBJ databases">
        <title>Deep-cultivation of Planctomycetes and their phenomic and genomic characterization uncovers novel biology.</title>
        <authorList>
            <person name="Wiegand S."/>
            <person name="Jogler M."/>
            <person name="Boedeker C."/>
            <person name="Pinto D."/>
            <person name="Vollmers J."/>
            <person name="Rivas-Marin E."/>
            <person name="Kohn T."/>
            <person name="Peeters S.H."/>
            <person name="Heuer A."/>
            <person name="Rast P."/>
            <person name="Oberbeckmann S."/>
            <person name="Bunk B."/>
            <person name="Jeske O."/>
            <person name="Meyerdierks A."/>
            <person name="Storesund J.E."/>
            <person name="Kallscheuer N."/>
            <person name="Luecker S."/>
            <person name="Lage O.M."/>
            <person name="Pohl T."/>
            <person name="Merkel B.J."/>
            <person name="Hornburger P."/>
            <person name="Mueller R.-W."/>
            <person name="Bruemmer F."/>
            <person name="Labrenz M."/>
            <person name="Spormann A.M."/>
            <person name="Op den Camp H."/>
            <person name="Overmann J."/>
            <person name="Amann R."/>
            <person name="Jetten M.S.M."/>
            <person name="Mascher T."/>
            <person name="Medema M.H."/>
            <person name="Devos D.P."/>
            <person name="Kaster A.-K."/>
            <person name="Ovreas L."/>
            <person name="Rohde M."/>
            <person name="Galperin M.Y."/>
            <person name="Jogler C."/>
        </authorList>
    </citation>
    <scope>NUCLEOTIDE SEQUENCE [LARGE SCALE GENOMIC DNA]</scope>
    <source>
        <strain evidence="4">Pan97</strain>
    </source>
</reference>
<proteinExistence type="predicted"/>
<accession>A0A518CGE7</accession>
<feature type="domain" description="DUF3592" evidence="2">
    <location>
        <begin position="42"/>
        <end position="129"/>
    </location>
</feature>
<name>A0A518CGE7_9BACT</name>
<keyword evidence="4" id="KW-1185">Reference proteome</keyword>
<dbReference type="Proteomes" id="UP000318626">
    <property type="component" value="Chromosome"/>
</dbReference>
<sequence length="171" mass="18911">MSKEIIALLVMGGFNLIGVVIVGYGLRDLYRAWRSSSWEKVSGRLIEASIEETTRKSSKSSRRVYEVKATYEYDVCGRSYQGNRISQSYIPTHERAEHDLLLDTLNSIPSLNVYYDPLHPEKCTLVPGVDGGTFTLLALGIMWLAVTVGITGMILLIQGGDPQLIQSISIG</sequence>
<gene>
    <name evidence="3" type="ORF">Pan97_53800</name>
</gene>
<dbReference type="OrthoDB" id="289479at2"/>
<keyword evidence="1" id="KW-0812">Transmembrane</keyword>
<keyword evidence="1" id="KW-1133">Transmembrane helix</keyword>
<evidence type="ECO:0000313" key="3">
    <source>
        <dbReference type="EMBL" id="QDU78295.1"/>
    </source>
</evidence>
<dbReference type="RefSeq" id="WP_144978004.1">
    <property type="nucleotide sequence ID" value="NZ_CP036289.1"/>
</dbReference>
<dbReference type="KEGG" id="bvo:Pan97_53800"/>
<evidence type="ECO:0000256" key="1">
    <source>
        <dbReference type="SAM" id="Phobius"/>
    </source>
</evidence>
<keyword evidence="1" id="KW-0472">Membrane</keyword>
<dbReference type="EMBL" id="CP036289">
    <property type="protein sequence ID" value="QDU78295.1"/>
    <property type="molecule type" value="Genomic_DNA"/>
</dbReference>
<protein>
    <recommendedName>
        <fullName evidence="2">DUF3592 domain-containing protein</fullName>
    </recommendedName>
</protein>
<dbReference type="InterPro" id="IPR021994">
    <property type="entry name" value="DUF3592"/>
</dbReference>
<dbReference type="Pfam" id="PF12158">
    <property type="entry name" value="DUF3592"/>
    <property type="match status" value="1"/>
</dbReference>
<evidence type="ECO:0000313" key="4">
    <source>
        <dbReference type="Proteomes" id="UP000318626"/>
    </source>
</evidence>
<feature type="transmembrane region" description="Helical" evidence="1">
    <location>
        <begin position="134"/>
        <end position="157"/>
    </location>
</feature>
<evidence type="ECO:0000259" key="2">
    <source>
        <dbReference type="Pfam" id="PF12158"/>
    </source>
</evidence>
<organism evidence="3 4">
    <name type="scientific">Bremerella volcania</name>
    <dbReference type="NCBI Taxonomy" id="2527984"/>
    <lineage>
        <taxon>Bacteria</taxon>
        <taxon>Pseudomonadati</taxon>
        <taxon>Planctomycetota</taxon>
        <taxon>Planctomycetia</taxon>
        <taxon>Pirellulales</taxon>
        <taxon>Pirellulaceae</taxon>
        <taxon>Bremerella</taxon>
    </lineage>
</organism>
<feature type="transmembrane region" description="Helical" evidence="1">
    <location>
        <begin position="6"/>
        <end position="26"/>
    </location>
</feature>